<comment type="caution">
    <text evidence="3">The sequence shown here is derived from an EMBL/GenBank/DDBJ whole genome shotgun (WGS) entry which is preliminary data.</text>
</comment>
<keyword evidence="2" id="KW-0812">Transmembrane</keyword>
<keyword evidence="2" id="KW-0472">Membrane</keyword>
<dbReference type="AlphaFoldDB" id="A0A6I4V2H9"/>
<sequence length="220" mass="24133">MTTGRGLTEGGGEENAASGYDAVRADDSIQFSPITEPERPEPPGWLEDFFRWLGELLEPVGRMFGASWFIVKWVLLAAAVALLLYLLWKLLAPVLDLRKSSKPAETDDWVPAEKEALALLDEADRLAAAGQYDAATHLLLKRSVGQIAEARPDWVDPSSTARELAVLPSLPLAARTAFATIADRVERSLFALKRLGAEDWEAARSAYAEFALQRLNGDAR</sequence>
<name>A0A6I4V2H9_9SPHN</name>
<dbReference type="RefSeq" id="WP_160730783.1">
    <property type="nucleotide sequence ID" value="NZ_CANLWR010000002.1"/>
</dbReference>
<accession>A0A6I4V2H9</accession>
<proteinExistence type="predicted"/>
<feature type="region of interest" description="Disordered" evidence="1">
    <location>
        <begin position="1"/>
        <end position="23"/>
    </location>
</feature>
<gene>
    <name evidence="3" type="ORF">GRI43_08880</name>
</gene>
<evidence type="ECO:0000256" key="2">
    <source>
        <dbReference type="SAM" id="Phobius"/>
    </source>
</evidence>
<feature type="transmembrane region" description="Helical" evidence="2">
    <location>
        <begin position="66"/>
        <end position="88"/>
    </location>
</feature>
<evidence type="ECO:0000256" key="1">
    <source>
        <dbReference type="SAM" id="MobiDB-lite"/>
    </source>
</evidence>
<organism evidence="3 4">
    <name type="scientific">Pontixanthobacter luteolus</name>
    <dbReference type="NCBI Taxonomy" id="295089"/>
    <lineage>
        <taxon>Bacteria</taxon>
        <taxon>Pseudomonadati</taxon>
        <taxon>Pseudomonadota</taxon>
        <taxon>Alphaproteobacteria</taxon>
        <taxon>Sphingomonadales</taxon>
        <taxon>Erythrobacteraceae</taxon>
        <taxon>Pontixanthobacter</taxon>
    </lineage>
</organism>
<dbReference type="OrthoDB" id="8478645at2"/>
<reference evidence="3 4" key="1">
    <citation type="submission" date="2019-12" db="EMBL/GenBank/DDBJ databases">
        <title>Genomic-based taxomic classification of the family Erythrobacteraceae.</title>
        <authorList>
            <person name="Xu L."/>
        </authorList>
    </citation>
    <scope>NUCLEOTIDE SEQUENCE [LARGE SCALE GENOMIC DNA]</scope>
    <source>
        <strain evidence="3 4">SW-109</strain>
    </source>
</reference>
<keyword evidence="4" id="KW-1185">Reference proteome</keyword>
<evidence type="ECO:0000313" key="4">
    <source>
        <dbReference type="Proteomes" id="UP000471435"/>
    </source>
</evidence>
<dbReference type="Proteomes" id="UP000471435">
    <property type="component" value="Unassembled WGS sequence"/>
</dbReference>
<dbReference type="EMBL" id="WTYP01000002">
    <property type="protein sequence ID" value="MXP47491.1"/>
    <property type="molecule type" value="Genomic_DNA"/>
</dbReference>
<evidence type="ECO:0000313" key="3">
    <source>
        <dbReference type="EMBL" id="MXP47491.1"/>
    </source>
</evidence>
<keyword evidence="2" id="KW-1133">Transmembrane helix</keyword>
<evidence type="ECO:0008006" key="5">
    <source>
        <dbReference type="Google" id="ProtNLM"/>
    </source>
</evidence>
<protein>
    <recommendedName>
        <fullName evidence="5">DUF4129 domain-containing protein</fullName>
    </recommendedName>
</protein>